<feature type="domain" description="Shedu protein SduA C-terminal" evidence="1">
    <location>
        <begin position="277"/>
        <end position="426"/>
    </location>
</feature>
<sequence length="442" mass="50614">MHGGLVTVKRLSMLWLEGRRQFPTRLLQSHMRRAVERRQHLSLLAIIESVALEAVGVAADGDLQVLAPEKIAAYFVEKNPDLIREQTRRSLSRNTLLPPLPPDQAIHGTDERDLIPGQDYNLAEIQEWFEGRPGWMSRYKDLREIGLISVSDWLRAHLRHIDGIDAHWSRHDPLFDFAYRRGTELKRQKAELLRELRTLARLASSVEAVSGHFDSLVLLPRGNRVVVRPMSTLTQGRLDFRDSTPVEGVVGDLGEQSSSLRAQPWEELEDLMNNESAAERDFQAFFEAHPDLLLGTDYERFVSQPVLTRQDEANLVPDFILFPYDGSKAPKILDLKLPRPKIFVSKQNRTRYSSAIHEVRAQLLQYQRYFGEASRAIEAKKRFGTEIFMPEIAVIVGRNDSHTSRLDVLRARQDLPDLDVRTYDDVVAAARRLHALGLRQDI</sequence>
<evidence type="ECO:0000313" key="3">
    <source>
        <dbReference type="Proteomes" id="UP000256913"/>
    </source>
</evidence>
<dbReference type="InterPro" id="IPR025359">
    <property type="entry name" value="SduA_C"/>
</dbReference>
<proteinExistence type="predicted"/>
<organism evidence="2 3">
    <name type="scientific">Asanoa ferruginea</name>
    <dbReference type="NCBI Taxonomy" id="53367"/>
    <lineage>
        <taxon>Bacteria</taxon>
        <taxon>Bacillati</taxon>
        <taxon>Actinomycetota</taxon>
        <taxon>Actinomycetes</taxon>
        <taxon>Micromonosporales</taxon>
        <taxon>Micromonosporaceae</taxon>
        <taxon>Asanoa</taxon>
    </lineage>
</organism>
<accession>A0A3D9ZLP7</accession>
<dbReference type="EMBL" id="QUMQ01000001">
    <property type="protein sequence ID" value="REF97514.1"/>
    <property type="molecule type" value="Genomic_DNA"/>
</dbReference>
<reference evidence="2 3" key="1">
    <citation type="submission" date="2018-08" db="EMBL/GenBank/DDBJ databases">
        <title>Sequencing the genomes of 1000 actinobacteria strains.</title>
        <authorList>
            <person name="Klenk H.-P."/>
        </authorList>
    </citation>
    <scope>NUCLEOTIDE SEQUENCE [LARGE SCALE GENOMIC DNA]</scope>
    <source>
        <strain evidence="2 3">DSM 44099</strain>
    </source>
</reference>
<evidence type="ECO:0000259" key="1">
    <source>
        <dbReference type="Pfam" id="PF14082"/>
    </source>
</evidence>
<dbReference type="Pfam" id="PF14082">
    <property type="entry name" value="SduA_C"/>
    <property type="match status" value="1"/>
</dbReference>
<dbReference type="AlphaFoldDB" id="A0A3D9ZLP7"/>
<protein>
    <submittedName>
        <fullName evidence="2">Uncharacterized protein DUF4263</fullName>
    </submittedName>
</protein>
<evidence type="ECO:0000313" key="2">
    <source>
        <dbReference type="EMBL" id="REF97514.1"/>
    </source>
</evidence>
<keyword evidence="3" id="KW-1185">Reference proteome</keyword>
<dbReference type="Proteomes" id="UP000256913">
    <property type="component" value="Unassembled WGS sequence"/>
</dbReference>
<comment type="caution">
    <text evidence="2">The sequence shown here is derived from an EMBL/GenBank/DDBJ whole genome shotgun (WGS) entry which is preliminary data.</text>
</comment>
<gene>
    <name evidence="2" type="ORF">DFJ67_3515</name>
</gene>
<name>A0A3D9ZLP7_9ACTN</name>